<name>L0A937_CALLD</name>
<proteinExistence type="predicted"/>
<dbReference type="SMART" id="SM00852">
    <property type="entry name" value="MoCF_biosynth"/>
    <property type="match status" value="1"/>
</dbReference>
<dbReference type="STRING" id="1056495.Calag_0626"/>
<dbReference type="Pfam" id="PF00994">
    <property type="entry name" value="MoCF_biosynth"/>
    <property type="match status" value="1"/>
</dbReference>
<dbReference type="HOGENOM" id="CLU_077358_2_3_2"/>
<dbReference type="GeneID" id="14211886"/>
<dbReference type="InterPro" id="IPR036425">
    <property type="entry name" value="MoaB/Mog-like_dom_sf"/>
</dbReference>
<evidence type="ECO:0000259" key="1">
    <source>
        <dbReference type="SMART" id="SM00852"/>
    </source>
</evidence>
<organism evidence="2 3">
    <name type="scientific">Caldisphaera lagunensis (strain DSM 15908 / JCM 11604 / ANMR 0165 / IC-154)</name>
    <dbReference type="NCBI Taxonomy" id="1056495"/>
    <lineage>
        <taxon>Archaea</taxon>
        <taxon>Thermoproteota</taxon>
        <taxon>Thermoprotei</taxon>
        <taxon>Acidilobales</taxon>
        <taxon>Caldisphaeraceae</taxon>
        <taxon>Caldisphaera</taxon>
    </lineage>
</organism>
<dbReference type="PANTHER" id="PTHR43232:SF2">
    <property type="entry name" value="MOLYBDENUM COFACTOR BIOSYNTHESIS PROTEIN B"/>
    <property type="match status" value="1"/>
</dbReference>
<dbReference type="KEGG" id="clg:Calag_0626"/>
<dbReference type="InterPro" id="IPR012245">
    <property type="entry name" value="MoaB"/>
</dbReference>
<dbReference type="FunCoup" id="L0A937">
    <property type="interactions" value="53"/>
</dbReference>
<gene>
    <name evidence="2" type="ordered locus">Calag_0626</name>
</gene>
<protein>
    <submittedName>
        <fullName evidence="2">Molybdenum cofactor synthesis domain protein</fullName>
    </submittedName>
</protein>
<dbReference type="GO" id="GO:0005829">
    <property type="term" value="C:cytosol"/>
    <property type="evidence" value="ECO:0007669"/>
    <property type="project" value="TreeGrafter"/>
</dbReference>
<dbReference type="CDD" id="cd00886">
    <property type="entry name" value="MogA_MoaB"/>
    <property type="match status" value="1"/>
</dbReference>
<dbReference type="eggNOG" id="arCOG00214">
    <property type="taxonomic scope" value="Archaea"/>
</dbReference>
<feature type="domain" description="MoaB/Mog" evidence="1">
    <location>
        <begin position="8"/>
        <end position="151"/>
    </location>
</feature>
<sequence length="162" mass="17726">MLVLARFALIVTSDSVYNGIKKDEITPIVEKMLKEYNQELVFKTIIKNNKEDLINALNNSLNISDIILVTGGTGISPKDISIDVVKSIAQKELPGFGEIHRMKSFNDVGYRVVLSRASAFIINKNLVAVSPGNPSAVKISLEILISIANHAVEQLSGKPHDK</sequence>
<dbReference type="NCBIfam" id="TIGR00177">
    <property type="entry name" value="molyb_syn"/>
    <property type="match status" value="1"/>
</dbReference>
<dbReference type="RefSeq" id="WP_015232279.1">
    <property type="nucleotide sequence ID" value="NC_019791.1"/>
</dbReference>
<dbReference type="Gene3D" id="3.40.980.10">
    <property type="entry name" value="MoaB/Mog-like domain"/>
    <property type="match status" value="1"/>
</dbReference>
<evidence type="ECO:0000313" key="3">
    <source>
        <dbReference type="Proteomes" id="UP000010469"/>
    </source>
</evidence>
<dbReference type="Proteomes" id="UP000010469">
    <property type="component" value="Chromosome"/>
</dbReference>
<dbReference type="EMBL" id="CP003378">
    <property type="protein sequence ID" value="AFZ70381.1"/>
    <property type="molecule type" value="Genomic_DNA"/>
</dbReference>
<keyword evidence="3" id="KW-1185">Reference proteome</keyword>
<dbReference type="AlphaFoldDB" id="L0A937"/>
<accession>L0A937</accession>
<reference evidence="3" key="1">
    <citation type="submission" date="2012-03" db="EMBL/GenBank/DDBJ databases">
        <title>Complete genome of Caldisphaera lagunensis DSM 15908.</title>
        <authorList>
            <person name="Lucas S."/>
            <person name="Copeland A."/>
            <person name="Lapidus A."/>
            <person name="Glavina del Rio T."/>
            <person name="Dalin E."/>
            <person name="Tice H."/>
            <person name="Bruce D."/>
            <person name="Goodwin L."/>
            <person name="Pitluck S."/>
            <person name="Peters L."/>
            <person name="Mikhailova N."/>
            <person name="Teshima H."/>
            <person name="Kyrpides N."/>
            <person name="Mavromatis K."/>
            <person name="Ivanova N."/>
            <person name="Brettin T."/>
            <person name="Detter J.C."/>
            <person name="Han C."/>
            <person name="Larimer F."/>
            <person name="Land M."/>
            <person name="Hauser L."/>
            <person name="Markowitz V."/>
            <person name="Cheng J.-F."/>
            <person name="Hugenholtz P."/>
            <person name="Woyke T."/>
            <person name="Wu D."/>
            <person name="Spring S."/>
            <person name="Schroeder M."/>
            <person name="Brambilla E."/>
            <person name="Klenk H.-P."/>
            <person name="Eisen J.A."/>
        </authorList>
    </citation>
    <scope>NUCLEOTIDE SEQUENCE [LARGE SCALE GENOMIC DNA]</scope>
    <source>
        <strain evidence="3">DSM 15908 / JCM 11604 / IC-154</strain>
    </source>
</reference>
<dbReference type="GO" id="GO:0006777">
    <property type="term" value="P:Mo-molybdopterin cofactor biosynthetic process"/>
    <property type="evidence" value="ECO:0007669"/>
    <property type="project" value="InterPro"/>
</dbReference>
<dbReference type="PIRSF" id="PIRSF006443">
    <property type="entry name" value="MoaB"/>
    <property type="match status" value="1"/>
</dbReference>
<evidence type="ECO:0000313" key="2">
    <source>
        <dbReference type="EMBL" id="AFZ70381.1"/>
    </source>
</evidence>
<dbReference type="InterPro" id="IPR001453">
    <property type="entry name" value="MoaB/Mog_dom"/>
</dbReference>
<dbReference type="PANTHER" id="PTHR43232">
    <property type="entry name" value="MOLYBDENUM COFACTOR BIOSYNTHESIS PROTEIN B"/>
    <property type="match status" value="1"/>
</dbReference>
<dbReference type="SUPFAM" id="SSF53218">
    <property type="entry name" value="Molybdenum cofactor biosynthesis proteins"/>
    <property type="match status" value="1"/>
</dbReference>
<dbReference type="InParanoid" id="L0A937"/>